<reference evidence="2" key="2">
    <citation type="submission" date="2021-08" db="EMBL/GenBank/DDBJ databases">
        <authorList>
            <person name="Tani A."/>
            <person name="Ola A."/>
            <person name="Ogura Y."/>
            <person name="Katsura K."/>
            <person name="Hayashi T."/>
        </authorList>
    </citation>
    <scope>NUCLEOTIDE SEQUENCE</scope>
    <source>
        <strain evidence="2">DSM 14458</strain>
    </source>
</reference>
<accession>A0ABQ4UTZ5</accession>
<gene>
    <name evidence="2" type="ORF">BGCPKDLD_1063</name>
</gene>
<proteinExistence type="predicted"/>
<feature type="region of interest" description="Disordered" evidence="1">
    <location>
        <begin position="726"/>
        <end position="755"/>
    </location>
</feature>
<keyword evidence="3" id="KW-1185">Reference proteome</keyword>
<comment type="caution">
    <text evidence="2">The sequence shown here is derived from an EMBL/GenBank/DDBJ whole genome shotgun (WGS) entry which is preliminary data.</text>
</comment>
<evidence type="ECO:0000256" key="1">
    <source>
        <dbReference type="SAM" id="MobiDB-lite"/>
    </source>
</evidence>
<feature type="region of interest" description="Disordered" evidence="1">
    <location>
        <begin position="394"/>
        <end position="426"/>
    </location>
</feature>
<dbReference type="Proteomes" id="UP001055093">
    <property type="component" value="Unassembled WGS sequence"/>
</dbReference>
<dbReference type="RefSeq" id="WP_238307688.1">
    <property type="nucleotide sequence ID" value="NZ_BPRE01000002.1"/>
</dbReference>
<evidence type="ECO:0000313" key="3">
    <source>
        <dbReference type="Proteomes" id="UP001055093"/>
    </source>
</evidence>
<feature type="region of interest" description="Disordered" evidence="1">
    <location>
        <begin position="1"/>
        <end position="23"/>
    </location>
</feature>
<sequence>MKLVPVDHDPFADAPAASSSGPKLVPVDHDPFADGQVGDASAAVGRGLINGVPVVGPYLLGGVNRVAAGIRSLKNDTRFSDELANVERFGENTAAEHPIASVAGEIGGGVVGSAPLVAAAPAAFGVGAGGLGVRTLAATASGAALGGADSAVRSGGKLDDIEFGAWTGGALGGAGPVVGRGIGKLVTAVRGEAPGMPLLREATEGLSEAELASAQFIRDQALSSPGGPVALSVGEALNAATGGRAGRVSQLERVAANSGGEGGRIASELYAARPAAIDNAARAAFDGVTPTLSTPTGLGFDVQAAARSGIAQTPEGMALTQAREAVGPRTSADRAGQVIQREMTTVRDAREATRAEQAARDYGAARDAPDRIGIERTVTVERPGEPMLQTLNNNAGAPLRYDPPPQGPDTLGSLAPTRPEAPPVPPGAKSLARYIAENGGIGLERGDVKAAGLDRFHQPGVANLVRENGKGIDAYWRTKLIEEGYLPPDRGGGMERNIHDELIGLLEQEQRGRRTYPWDWQGSDDRSGFSQMRDEFQAASSTALADVRKALAEAGVDPRTVDKGVLDRTAAALVRGEHSDPLTAFERVVMAAKEPMSGPSSRMVPTTVTEEISAPRFGQVNPQAAVDALDRQALTAKGDVRSSLDQVRRDLFEVGTDPVSGVRETDLSVEGLLHARERLDQRIGLARRDGDATKVRDLQTVRASLDEQLKGAPEVATADANFARNSRPLDVFGGDTPLGRVTQQDPLTGRMATPSEEVPSHLRGATAARELLANATPEARTAYGNRLATQILDGATDKRGAIDPDRLNGLLRDNADVLEMLPEVYGRLDGVVRARDGLDRVLASPLGRIAEQPNVKRAIGAVFSPNPLPGSADEVADAMAALARNRPTAARELARVHLEGVFNEATQQQRGLAAQYGGAGFASAVRGNPQQRRNLEAVLRALPDGETIWKGVDRLMTTLEATGYRPQKGSDTAFNQAIQKRLDSGNTRIGHAISDVTTGAAAGASVGGATGGAAGALVGLRRTASDAMTRASMLGQSEALSRLMFDPRALPDLRALAKSPVGSPNAELFTRRLMTLANGGAAPLRQPGAK</sequence>
<feature type="compositionally biased region" description="Basic and acidic residues" evidence="1">
    <location>
        <begin position="1"/>
        <end position="11"/>
    </location>
</feature>
<protein>
    <submittedName>
        <fullName evidence="2">Uncharacterized protein</fullName>
    </submittedName>
</protein>
<organism evidence="2 3">
    <name type="scientific">Methylorubrum suomiense</name>
    <dbReference type="NCBI Taxonomy" id="144191"/>
    <lineage>
        <taxon>Bacteria</taxon>
        <taxon>Pseudomonadati</taxon>
        <taxon>Pseudomonadota</taxon>
        <taxon>Alphaproteobacteria</taxon>
        <taxon>Hyphomicrobiales</taxon>
        <taxon>Methylobacteriaceae</taxon>
        <taxon>Methylorubrum</taxon>
    </lineage>
</organism>
<name>A0ABQ4UTZ5_9HYPH</name>
<evidence type="ECO:0000313" key="2">
    <source>
        <dbReference type="EMBL" id="GJE74492.1"/>
    </source>
</evidence>
<reference evidence="2" key="1">
    <citation type="journal article" date="2021" name="Front. Microbiol.">
        <title>Comprehensive Comparative Genomics and Phenotyping of Methylobacterium Species.</title>
        <authorList>
            <person name="Alessa O."/>
            <person name="Ogura Y."/>
            <person name="Fujitani Y."/>
            <person name="Takami H."/>
            <person name="Hayashi T."/>
            <person name="Sahin N."/>
            <person name="Tani A."/>
        </authorList>
    </citation>
    <scope>NUCLEOTIDE SEQUENCE</scope>
    <source>
        <strain evidence="2">DSM 14458</strain>
    </source>
</reference>
<dbReference type="EMBL" id="BPRE01000002">
    <property type="protein sequence ID" value="GJE74492.1"/>
    <property type="molecule type" value="Genomic_DNA"/>
</dbReference>
<feature type="compositionally biased region" description="Low complexity" evidence="1">
    <location>
        <begin position="12"/>
        <end position="22"/>
    </location>
</feature>